<feature type="compositionally biased region" description="Polar residues" evidence="1">
    <location>
        <begin position="1"/>
        <end position="35"/>
    </location>
</feature>
<dbReference type="EMBL" id="GBIH01000317">
    <property type="protein sequence ID" value="JAC94393.1"/>
    <property type="molecule type" value="mRNA"/>
</dbReference>
<feature type="non-terminal residue" evidence="2">
    <location>
        <position position="190"/>
    </location>
</feature>
<accession>A0A090XFC8</accession>
<evidence type="ECO:0000256" key="1">
    <source>
        <dbReference type="SAM" id="MobiDB-lite"/>
    </source>
</evidence>
<feature type="non-terminal residue" evidence="2">
    <location>
        <position position="1"/>
    </location>
</feature>
<evidence type="ECO:0000313" key="2">
    <source>
        <dbReference type="EMBL" id="JAC94393.1"/>
    </source>
</evidence>
<proteinExistence type="evidence at transcript level"/>
<name>A0A090XFC8_IXORI</name>
<organism evidence="2">
    <name type="scientific">Ixodes ricinus</name>
    <name type="common">Common tick</name>
    <name type="synonym">Acarus ricinus</name>
    <dbReference type="NCBI Taxonomy" id="34613"/>
    <lineage>
        <taxon>Eukaryota</taxon>
        <taxon>Metazoa</taxon>
        <taxon>Ecdysozoa</taxon>
        <taxon>Arthropoda</taxon>
        <taxon>Chelicerata</taxon>
        <taxon>Arachnida</taxon>
        <taxon>Acari</taxon>
        <taxon>Parasitiformes</taxon>
        <taxon>Ixodida</taxon>
        <taxon>Ixodoidea</taxon>
        <taxon>Ixodidae</taxon>
        <taxon>Ixodinae</taxon>
        <taxon>Ixodes</taxon>
    </lineage>
</organism>
<dbReference type="AlphaFoldDB" id="A0A090XFC8"/>
<sequence>TEVSTTSSRQKQSTLTTVRKTTTEPAMTSKQTVDAPTTKLFPQKPGTTKEPIETREPAATSKPIKTTTMTTTTTPRLTWKTGRHRPSGITPAARKPGQLFCTLGPAHTIQAFPRDGLCDYLFYDSLRAKNKKLERNADALKVFSKGSQGLKKTQTGVALSSRDADEALAALNEKEGKDTVREWKTMNILH</sequence>
<feature type="region of interest" description="Disordered" evidence="1">
    <location>
        <begin position="1"/>
        <end position="59"/>
    </location>
</feature>
<reference evidence="2" key="1">
    <citation type="journal article" date="2015" name="PLoS Negl. Trop. Dis.">
        <title>Deep Sequencing Analysis of the Ixodes ricinus Haemocytome.</title>
        <authorList>
            <person name="Kotsyfakis M."/>
            <person name="Kopacek P."/>
            <person name="Franta Z."/>
            <person name="Pedra J.H."/>
            <person name="Ribeiro J.M."/>
        </authorList>
    </citation>
    <scope>NUCLEOTIDE SEQUENCE</scope>
</reference>
<protein>
    <submittedName>
        <fullName evidence="2">Uncharacterized protein</fullName>
    </submittedName>
</protein>